<dbReference type="Pfam" id="PF08021">
    <property type="entry name" value="FAD_binding_9"/>
    <property type="match status" value="1"/>
</dbReference>
<dbReference type="EMBL" id="CP000155">
    <property type="protein sequence ID" value="ABC30065.1"/>
    <property type="molecule type" value="Genomic_DNA"/>
</dbReference>
<dbReference type="Gene3D" id="3.40.50.80">
    <property type="entry name" value="Nucleotide-binding domain of ferredoxin-NADP reductase (FNR) module"/>
    <property type="match status" value="1"/>
</dbReference>
<dbReference type="KEGG" id="hch:HCH_03310"/>
<keyword evidence="4" id="KW-1185">Reference proteome</keyword>
<sequence length="223" mass="24782">MLRVTLGGDGIHSFPADQESAYVKLMFPRDGEQRPLMRTYTVRAQRSDEIDIDFVIHEDGGPASTWAVNAEIGAHIMVGGPGPKKLVDTEADWFLIIGDMTALPAISVNLEQLPSDAKGHVVIEVISEADIQPLKTPANLDVHWLVNPHPGADSNLLLNKVRDLPWLQGRPSVWCACELNSMRQLRDHFRAQEGLEKSDLYISSYWKLGVSEDEHKVLKAALN</sequence>
<dbReference type="Proteomes" id="UP000000238">
    <property type="component" value="Chromosome"/>
</dbReference>
<evidence type="ECO:0000313" key="3">
    <source>
        <dbReference type="EMBL" id="ABC30065.1"/>
    </source>
</evidence>
<dbReference type="HOGENOM" id="CLU_040923_3_1_6"/>
<dbReference type="InterPro" id="IPR017927">
    <property type="entry name" value="FAD-bd_FR_type"/>
</dbReference>
<dbReference type="CDD" id="cd06193">
    <property type="entry name" value="siderophore_interacting"/>
    <property type="match status" value="1"/>
</dbReference>
<dbReference type="STRING" id="349521.HCH_03310"/>
<dbReference type="InterPro" id="IPR039261">
    <property type="entry name" value="FNR_nucleotide-bd"/>
</dbReference>
<evidence type="ECO:0000313" key="4">
    <source>
        <dbReference type="Proteomes" id="UP000000238"/>
    </source>
</evidence>
<accession>Q2SH09</accession>
<evidence type="ECO:0000256" key="1">
    <source>
        <dbReference type="ARBA" id="ARBA00035644"/>
    </source>
</evidence>
<dbReference type="OrthoDB" id="9814826at2"/>
<protein>
    <submittedName>
        <fullName evidence="3">Siderophore-interacting protein</fullName>
    </submittedName>
</protein>
<dbReference type="InterPro" id="IPR007037">
    <property type="entry name" value="SIP_rossman_dom"/>
</dbReference>
<dbReference type="GO" id="GO:0016491">
    <property type="term" value="F:oxidoreductase activity"/>
    <property type="evidence" value="ECO:0007669"/>
    <property type="project" value="InterPro"/>
</dbReference>
<dbReference type="PANTHER" id="PTHR30157">
    <property type="entry name" value="FERRIC REDUCTASE, NADPH-DEPENDENT"/>
    <property type="match status" value="1"/>
</dbReference>
<organism evidence="3 4">
    <name type="scientific">Hahella chejuensis (strain KCTC 2396)</name>
    <dbReference type="NCBI Taxonomy" id="349521"/>
    <lineage>
        <taxon>Bacteria</taxon>
        <taxon>Pseudomonadati</taxon>
        <taxon>Pseudomonadota</taxon>
        <taxon>Gammaproteobacteria</taxon>
        <taxon>Oceanospirillales</taxon>
        <taxon>Hahellaceae</taxon>
        <taxon>Hahella</taxon>
    </lineage>
</organism>
<dbReference type="InterPro" id="IPR013113">
    <property type="entry name" value="SIP_FAD-bd"/>
</dbReference>
<dbReference type="eggNOG" id="COG2375">
    <property type="taxonomic scope" value="Bacteria"/>
</dbReference>
<dbReference type="InterPro" id="IPR039374">
    <property type="entry name" value="SIP_fam"/>
</dbReference>
<dbReference type="SUPFAM" id="SSF63380">
    <property type="entry name" value="Riboflavin synthase domain-like"/>
    <property type="match status" value="1"/>
</dbReference>
<dbReference type="Gene3D" id="2.40.30.10">
    <property type="entry name" value="Translation factors"/>
    <property type="match status" value="1"/>
</dbReference>
<dbReference type="PANTHER" id="PTHR30157:SF0">
    <property type="entry name" value="NADPH-DEPENDENT FERRIC-CHELATE REDUCTASE"/>
    <property type="match status" value="1"/>
</dbReference>
<proteinExistence type="inferred from homology"/>
<gene>
    <name evidence="3" type="ordered locus">HCH_03310</name>
</gene>
<dbReference type="InterPro" id="IPR017938">
    <property type="entry name" value="Riboflavin_synthase-like_b-brl"/>
</dbReference>
<reference evidence="3 4" key="1">
    <citation type="journal article" date="2005" name="Nucleic Acids Res.">
        <title>Genomic blueprint of Hahella chejuensis, a marine microbe producing an algicidal agent.</title>
        <authorList>
            <person name="Jeong H."/>
            <person name="Yim J.H."/>
            <person name="Lee C."/>
            <person name="Choi S.-H."/>
            <person name="Park Y.K."/>
            <person name="Yoon S.H."/>
            <person name="Hur C.-G."/>
            <person name="Kang H.-Y."/>
            <person name="Kim D."/>
            <person name="Lee H.H."/>
            <person name="Park K.H."/>
            <person name="Park S.-H."/>
            <person name="Park H.-S."/>
            <person name="Lee H.K."/>
            <person name="Oh T.K."/>
            <person name="Kim J.F."/>
        </authorList>
    </citation>
    <scope>NUCLEOTIDE SEQUENCE [LARGE SCALE GENOMIC DNA]</scope>
    <source>
        <strain evidence="3 4">KCTC 2396</strain>
    </source>
</reference>
<evidence type="ECO:0000259" key="2">
    <source>
        <dbReference type="PROSITE" id="PS51384"/>
    </source>
</evidence>
<dbReference type="AlphaFoldDB" id="Q2SH09"/>
<name>Q2SH09_HAHCH</name>
<dbReference type="RefSeq" id="WP_011397134.1">
    <property type="nucleotide sequence ID" value="NC_007645.1"/>
</dbReference>
<dbReference type="PROSITE" id="PS51384">
    <property type="entry name" value="FAD_FR"/>
    <property type="match status" value="1"/>
</dbReference>
<feature type="domain" description="FAD-binding FR-type" evidence="2">
    <location>
        <begin position="1"/>
        <end position="88"/>
    </location>
</feature>
<comment type="similarity">
    <text evidence="1">Belongs to the SIP oxidoreductase family.</text>
</comment>
<dbReference type="Pfam" id="PF04954">
    <property type="entry name" value="SIP"/>
    <property type="match status" value="1"/>
</dbReference>